<keyword evidence="2" id="KW-0812">Transmembrane</keyword>
<dbReference type="Proteomes" id="UP000234384">
    <property type="component" value="Unassembled WGS sequence"/>
</dbReference>
<comment type="caution">
    <text evidence="3">The sequence shown here is derived from an EMBL/GenBank/DDBJ whole genome shotgun (WGS) entry which is preliminary data.</text>
</comment>
<dbReference type="AlphaFoldDB" id="A0A2I1JWH6"/>
<evidence type="ECO:0000256" key="2">
    <source>
        <dbReference type="SAM" id="Phobius"/>
    </source>
</evidence>
<keyword evidence="2" id="KW-1133">Transmembrane helix</keyword>
<reference evidence="3 4" key="1">
    <citation type="submission" date="2017-12" db="EMBL/GenBank/DDBJ databases">
        <title>Phylogenetic diversity of female urinary microbiome.</title>
        <authorList>
            <person name="Thomas-White K."/>
            <person name="Wolfe A.J."/>
        </authorList>
    </citation>
    <scope>NUCLEOTIDE SEQUENCE [LARGE SCALE GENOMIC DNA]</scope>
    <source>
        <strain evidence="3 4">UMB0898</strain>
    </source>
</reference>
<accession>A0A2I1JWH6</accession>
<protein>
    <submittedName>
        <fullName evidence="3">Uncharacterized protein</fullName>
    </submittedName>
</protein>
<dbReference type="EMBL" id="PKHE01000021">
    <property type="protein sequence ID" value="PKY87672.1"/>
    <property type="molecule type" value="Genomic_DNA"/>
</dbReference>
<proteinExistence type="predicted"/>
<dbReference type="RefSeq" id="WP_006701646.1">
    <property type="nucleotide sequence ID" value="NZ_PKHE01000021.1"/>
</dbReference>
<evidence type="ECO:0000256" key="1">
    <source>
        <dbReference type="SAM" id="Coils"/>
    </source>
</evidence>
<feature type="coiled-coil region" evidence="1">
    <location>
        <begin position="30"/>
        <end position="57"/>
    </location>
</feature>
<evidence type="ECO:0000313" key="4">
    <source>
        <dbReference type="Proteomes" id="UP000234384"/>
    </source>
</evidence>
<sequence>MTWIELGTILSTVMVAFTFITKAIQLITAIHQLILRIDQLTTQVEQHAERINRLEQGGCYYVAG</sequence>
<feature type="transmembrane region" description="Helical" evidence="2">
    <location>
        <begin position="6"/>
        <end position="30"/>
    </location>
</feature>
<evidence type="ECO:0000313" key="3">
    <source>
        <dbReference type="EMBL" id="PKY87672.1"/>
    </source>
</evidence>
<keyword evidence="1" id="KW-0175">Coiled coil</keyword>
<keyword evidence="2" id="KW-0472">Membrane</keyword>
<gene>
    <name evidence="3" type="ORF">CYJ57_06750</name>
</gene>
<organism evidence="3 4">
    <name type="scientific">Falseniella ignava</name>
    <dbReference type="NCBI Taxonomy" id="137730"/>
    <lineage>
        <taxon>Bacteria</taxon>
        <taxon>Bacillati</taxon>
        <taxon>Bacillota</taxon>
        <taxon>Bacilli</taxon>
        <taxon>Lactobacillales</taxon>
        <taxon>Aerococcaceae</taxon>
        <taxon>Falseniella</taxon>
    </lineage>
</organism>
<name>A0A2I1JWH6_9LACT</name>